<geneLocation type="plasmid" evidence="2">
    <name>pjcm18538 dna</name>
</geneLocation>
<dbReference type="RefSeq" id="WP_163919820.1">
    <property type="nucleotide sequence ID" value="NZ_AP022593.1"/>
</dbReference>
<dbReference type="AlphaFoldDB" id="A0A7I7S1T7"/>
<organism evidence="1 2">
    <name type="scientific">Mycolicibacterium arabiense</name>
    <dbReference type="NCBI Taxonomy" id="1286181"/>
    <lineage>
        <taxon>Bacteria</taxon>
        <taxon>Bacillati</taxon>
        <taxon>Actinomycetota</taxon>
        <taxon>Actinomycetes</taxon>
        <taxon>Mycobacteriales</taxon>
        <taxon>Mycobacteriaceae</taxon>
        <taxon>Mycolicibacterium</taxon>
    </lineage>
</organism>
<keyword evidence="2" id="KW-1185">Reference proteome</keyword>
<protein>
    <submittedName>
        <fullName evidence="1">Uncharacterized protein</fullName>
    </submittedName>
</protein>
<evidence type="ECO:0000313" key="1">
    <source>
        <dbReference type="EMBL" id="BBY50331.1"/>
    </source>
</evidence>
<proteinExistence type="predicted"/>
<dbReference type="EMBL" id="AP022593">
    <property type="protein sequence ID" value="BBY50331.1"/>
    <property type="molecule type" value="Genomic_DNA"/>
</dbReference>
<dbReference type="KEGG" id="marz:MARA_37990"/>
<sequence>MRELGDIDAELMTAVWDVVHDDGAQGSTRRVEQLLDERILAMTEPPVAMGR</sequence>
<evidence type="ECO:0000313" key="2">
    <source>
        <dbReference type="Proteomes" id="UP000467428"/>
    </source>
</evidence>
<reference evidence="1 2" key="1">
    <citation type="journal article" date="2019" name="Emerg. Microbes Infect.">
        <title>Comprehensive subspecies identification of 175 nontuberculous mycobacteria species based on 7547 genomic profiles.</title>
        <authorList>
            <person name="Matsumoto Y."/>
            <person name="Kinjo T."/>
            <person name="Motooka D."/>
            <person name="Nabeya D."/>
            <person name="Jung N."/>
            <person name="Uechi K."/>
            <person name="Horii T."/>
            <person name="Iida T."/>
            <person name="Fujita J."/>
            <person name="Nakamura S."/>
        </authorList>
    </citation>
    <scope>NUCLEOTIDE SEQUENCE [LARGE SCALE GENOMIC DNA]</scope>
    <source>
        <strain evidence="1 2">JCM 18538</strain>
    </source>
</reference>
<gene>
    <name evidence="1" type="ORF">MARA_37990</name>
</gene>
<dbReference type="Proteomes" id="UP000467428">
    <property type="component" value="Chromosome"/>
</dbReference>
<accession>A0A7I7S1T7</accession>
<name>A0A7I7S1T7_9MYCO</name>